<dbReference type="EMBL" id="CAXAMN010009114">
    <property type="protein sequence ID" value="CAK9027738.1"/>
    <property type="molecule type" value="Genomic_DNA"/>
</dbReference>
<dbReference type="EMBL" id="CAXAMN010009091">
    <property type="protein sequence ID" value="CAK9027617.1"/>
    <property type="molecule type" value="Genomic_DNA"/>
</dbReference>
<evidence type="ECO:0000313" key="3">
    <source>
        <dbReference type="Proteomes" id="UP001642484"/>
    </source>
</evidence>
<reference evidence="2 3" key="1">
    <citation type="submission" date="2024-02" db="EMBL/GenBank/DDBJ databases">
        <authorList>
            <person name="Chen Y."/>
            <person name="Shah S."/>
            <person name="Dougan E. K."/>
            <person name="Thang M."/>
            <person name="Chan C."/>
        </authorList>
    </citation>
    <scope>NUCLEOTIDE SEQUENCE [LARGE SCALE GENOMIC DNA]</scope>
</reference>
<gene>
    <name evidence="1" type="ORF">CCMP2556_LOCUS16814</name>
    <name evidence="2" type="ORF">CCMP2556_LOCUS16859</name>
</gene>
<comment type="caution">
    <text evidence="2">The sequence shown here is derived from an EMBL/GenBank/DDBJ whole genome shotgun (WGS) entry which is preliminary data.</text>
</comment>
<keyword evidence="3" id="KW-1185">Reference proteome</keyword>
<name>A0ABP0KNF3_9DINO</name>
<accession>A0ABP0KNF3</accession>
<dbReference type="Proteomes" id="UP001642484">
    <property type="component" value="Unassembled WGS sequence"/>
</dbReference>
<sequence>MTVTLSAESAAAMSNIHEVDVWDVGPTMVRGQGGKAKSLLEKKALKPAGPRIRVSRFSVRCRQKRGAKEKKTKAEAVAATCPEKPDASHYRRSSLLGKMAIQVQLKRLYSIHQKSFPSSPIFDVAGRCRMTFEGASTMTWKEICEEAPECISTLYKNMRGRVAFGEAVHKLFTTIEQQFGRTPPTRAGFLHLVKEVSDFIRSKKAAPVE</sequence>
<proteinExistence type="predicted"/>
<organism evidence="2 3">
    <name type="scientific">Durusdinium trenchii</name>
    <dbReference type="NCBI Taxonomy" id="1381693"/>
    <lineage>
        <taxon>Eukaryota</taxon>
        <taxon>Sar</taxon>
        <taxon>Alveolata</taxon>
        <taxon>Dinophyceae</taxon>
        <taxon>Suessiales</taxon>
        <taxon>Symbiodiniaceae</taxon>
        <taxon>Durusdinium</taxon>
    </lineage>
</organism>
<evidence type="ECO:0000313" key="2">
    <source>
        <dbReference type="EMBL" id="CAK9027738.1"/>
    </source>
</evidence>
<evidence type="ECO:0000313" key="1">
    <source>
        <dbReference type="EMBL" id="CAK9027617.1"/>
    </source>
</evidence>
<protein>
    <submittedName>
        <fullName evidence="2">Uncharacterized protein</fullName>
    </submittedName>
</protein>